<protein>
    <recommendedName>
        <fullName evidence="4">Protein MAK16</fullName>
    </recommendedName>
</protein>
<evidence type="ECO:0000313" key="8">
    <source>
        <dbReference type="Proteomes" id="UP000288859"/>
    </source>
</evidence>
<dbReference type="GO" id="GO:0000470">
    <property type="term" value="P:maturation of LSU-rRNA"/>
    <property type="evidence" value="ECO:0007669"/>
    <property type="project" value="TreeGrafter"/>
</dbReference>
<dbReference type="PIRSF" id="PIRSF003352">
    <property type="entry name" value="MAK16"/>
    <property type="match status" value="1"/>
</dbReference>
<reference evidence="7 8" key="1">
    <citation type="submission" date="2017-03" db="EMBL/GenBank/DDBJ databases">
        <title>Genomes of endolithic fungi from Antarctica.</title>
        <authorList>
            <person name="Coleine C."/>
            <person name="Masonjones S."/>
            <person name="Stajich J.E."/>
        </authorList>
    </citation>
    <scope>NUCLEOTIDE SEQUENCE [LARGE SCALE GENOMIC DNA]</scope>
    <source>
        <strain evidence="7 8">CCFEE 6314</strain>
    </source>
</reference>
<comment type="caution">
    <text evidence="7">The sequence shown here is derived from an EMBL/GenBank/DDBJ whole genome shotgun (WGS) entry which is preliminary data.</text>
</comment>
<dbReference type="VEuPathDB" id="FungiDB:PV10_05516"/>
<comment type="similarity">
    <text evidence="2 4">Belongs to the MAK16 family.</text>
</comment>
<dbReference type="Proteomes" id="UP000288859">
    <property type="component" value="Unassembled WGS sequence"/>
</dbReference>
<evidence type="ECO:0000313" key="7">
    <source>
        <dbReference type="EMBL" id="RVX69527.1"/>
    </source>
</evidence>
<dbReference type="EMBL" id="NAJM01000029">
    <property type="protein sequence ID" value="RVX69527.1"/>
    <property type="molecule type" value="Genomic_DNA"/>
</dbReference>
<comment type="subcellular location">
    <subcellularLocation>
        <location evidence="1">Nucleus</location>
    </subcellularLocation>
</comment>
<accession>A0A438N1F8</accession>
<dbReference type="GO" id="GO:0030687">
    <property type="term" value="C:preribosome, large subunit precursor"/>
    <property type="evidence" value="ECO:0007669"/>
    <property type="project" value="TreeGrafter"/>
</dbReference>
<feature type="compositionally biased region" description="Basic residues" evidence="5">
    <location>
        <begin position="291"/>
        <end position="308"/>
    </location>
</feature>
<proteinExistence type="inferred from homology"/>
<gene>
    <name evidence="7" type="ORF">B0A52_06591</name>
</gene>
<keyword evidence="3 4" id="KW-0539">Nucleus</keyword>
<feature type="domain" description="Ribosomal eL28/Mak16" evidence="6">
    <location>
        <begin position="6"/>
        <end position="121"/>
    </location>
</feature>
<dbReference type="OrthoDB" id="10251342at2759"/>
<dbReference type="Pfam" id="PF01778">
    <property type="entry name" value="Ribosomal_L28e"/>
    <property type="match status" value="1"/>
</dbReference>
<sequence>MSSDEIVWQVINQQFCSYKLKLSTKEQNFCRNEYNLTGFCNRQSCPLANSRYATVRPDPETGALCLFIKTPERTHLPSKWWEKIRLPNNYEKALAQIDEKLIYWPKFYVHKCKQRLTRLTQVAIRQRRIAKEEARLGETLVPRLAPKIRRREETRERKAESAAKVERAIERELIDRLRSGAYGDRPINVEENVWKKVLRGLERAEKGEELEDDEEEIENEAEGEVEYVSDLEESEGEGEAEMEDFDDWLGGESMDDEDDSESSEDSDGGDGSEDSEDSSGDDSEAAGTGAGKKRKRTAPAPKPRKKAAPHLEIEYETSLPQKELNVAY</sequence>
<name>A0A438N1F8_EXOME</name>
<evidence type="ECO:0000256" key="5">
    <source>
        <dbReference type="SAM" id="MobiDB-lite"/>
    </source>
</evidence>
<dbReference type="GO" id="GO:0005730">
    <property type="term" value="C:nucleolus"/>
    <property type="evidence" value="ECO:0007669"/>
    <property type="project" value="UniProtKB-UniRule"/>
</dbReference>
<evidence type="ECO:0000256" key="1">
    <source>
        <dbReference type="ARBA" id="ARBA00004123"/>
    </source>
</evidence>
<organism evidence="7 8">
    <name type="scientific">Exophiala mesophila</name>
    <name type="common">Black yeast-like fungus</name>
    <dbReference type="NCBI Taxonomy" id="212818"/>
    <lineage>
        <taxon>Eukaryota</taxon>
        <taxon>Fungi</taxon>
        <taxon>Dikarya</taxon>
        <taxon>Ascomycota</taxon>
        <taxon>Pezizomycotina</taxon>
        <taxon>Eurotiomycetes</taxon>
        <taxon>Chaetothyriomycetidae</taxon>
        <taxon>Chaetothyriales</taxon>
        <taxon>Herpotrichiellaceae</taxon>
        <taxon>Exophiala</taxon>
    </lineage>
</organism>
<dbReference type="Pfam" id="PF04874">
    <property type="entry name" value="Mak16"/>
    <property type="match status" value="1"/>
</dbReference>
<dbReference type="PANTHER" id="PTHR23405">
    <property type="entry name" value="MAINTENANCE OF KILLER 16 MAK16 PROTEIN-RELATED"/>
    <property type="match status" value="1"/>
</dbReference>
<dbReference type="InterPro" id="IPR006958">
    <property type="entry name" value="Mak16"/>
</dbReference>
<feature type="region of interest" description="Disordered" evidence="5">
    <location>
        <begin position="206"/>
        <end position="328"/>
    </location>
</feature>
<dbReference type="Gene3D" id="3.30.390.110">
    <property type="match status" value="1"/>
</dbReference>
<evidence type="ECO:0000256" key="4">
    <source>
        <dbReference type="PIRNR" id="PIRNR003352"/>
    </source>
</evidence>
<feature type="compositionally biased region" description="Acidic residues" evidence="5">
    <location>
        <begin position="208"/>
        <end position="284"/>
    </location>
</feature>
<evidence type="ECO:0000256" key="3">
    <source>
        <dbReference type="ARBA" id="ARBA00023242"/>
    </source>
</evidence>
<dbReference type="InterPro" id="IPR029004">
    <property type="entry name" value="Ribosomal_eL28/Mak16"/>
</dbReference>
<dbReference type="GO" id="GO:0000460">
    <property type="term" value="P:maturation of 5.8S rRNA"/>
    <property type="evidence" value="ECO:0007669"/>
    <property type="project" value="TreeGrafter"/>
</dbReference>
<dbReference type="PANTHER" id="PTHR23405:SF4">
    <property type="entry name" value="PROTEIN MAK16 HOMOLOG"/>
    <property type="match status" value="1"/>
</dbReference>
<evidence type="ECO:0000256" key="2">
    <source>
        <dbReference type="ARBA" id="ARBA00005514"/>
    </source>
</evidence>
<dbReference type="FunFam" id="3.30.390.110:FF:000001">
    <property type="entry name" value="Protein MAK16 homolog"/>
    <property type="match status" value="1"/>
</dbReference>
<evidence type="ECO:0000259" key="6">
    <source>
        <dbReference type="Pfam" id="PF01778"/>
    </source>
</evidence>
<dbReference type="AlphaFoldDB" id="A0A438N1F8"/>